<accession>A0A0G1HR96</accession>
<gene>
    <name evidence="1" type="ORF">UW41_C0006G0033</name>
</gene>
<dbReference type="InterPro" id="IPR036390">
    <property type="entry name" value="WH_DNA-bd_sf"/>
</dbReference>
<dbReference type="STRING" id="1618392.UW41_C0006G0033"/>
<name>A0A0G1HR96_9BACT</name>
<evidence type="ECO:0000313" key="1">
    <source>
        <dbReference type="EMBL" id="KKT49465.1"/>
    </source>
</evidence>
<sequence>MDNPRTQNKGTQVSKSARRTLKVINYLKRKKETDNKYAALASELGMSRRTFCRAVAEIKKQGLVKMERVWNEDWYGGTVITWRGGQNA</sequence>
<organism evidence="1 2">
    <name type="scientific">Candidatus Collierbacteria bacterium GW2011_GWC2_44_18</name>
    <dbReference type="NCBI Taxonomy" id="1618392"/>
    <lineage>
        <taxon>Bacteria</taxon>
        <taxon>Candidatus Collieribacteriota</taxon>
    </lineage>
</organism>
<dbReference type="Proteomes" id="UP000034172">
    <property type="component" value="Unassembled WGS sequence"/>
</dbReference>
<evidence type="ECO:0000313" key="2">
    <source>
        <dbReference type="Proteomes" id="UP000034172"/>
    </source>
</evidence>
<proteinExistence type="predicted"/>
<dbReference type="SUPFAM" id="SSF46785">
    <property type="entry name" value="Winged helix' DNA-binding domain"/>
    <property type="match status" value="1"/>
</dbReference>
<dbReference type="InterPro" id="IPR036388">
    <property type="entry name" value="WH-like_DNA-bd_sf"/>
</dbReference>
<protein>
    <submittedName>
        <fullName evidence="1">Uncharacterized protein</fullName>
    </submittedName>
</protein>
<dbReference type="AlphaFoldDB" id="A0A0G1HR96"/>
<comment type="caution">
    <text evidence="1">The sequence shown here is derived from an EMBL/GenBank/DDBJ whole genome shotgun (WGS) entry which is preliminary data.</text>
</comment>
<reference evidence="1 2" key="1">
    <citation type="journal article" date="2015" name="Nature">
        <title>rRNA introns, odd ribosomes, and small enigmatic genomes across a large radiation of phyla.</title>
        <authorList>
            <person name="Brown C.T."/>
            <person name="Hug L.A."/>
            <person name="Thomas B.C."/>
            <person name="Sharon I."/>
            <person name="Castelle C.J."/>
            <person name="Singh A."/>
            <person name="Wilkins M.J."/>
            <person name="Williams K.H."/>
            <person name="Banfield J.F."/>
        </authorList>
    </citation>
    <scope>NUCLEOTIDE SEQUENCE [LARGE SCALE GENOMIC DNA]</scope>
</reference>
<dbReference type="EMBL" id="LCIE01000006">
    <property type="protein sequence ID" value="KKT49465.1"/>
    <property type="molecule type" value="Genomic_DNA"/>
</dbReference>
<dbReference type="Gene3D" id="1.10.10.10">
    <property type="entry name" value="Winged helix-like DNA-binding domain superfamily/Winged helix DNA-binding domain"/>
    <property type="match status" value="1"/>
</dbReference>